<evidence type="ECO:0000313" key="1">
    <source>
        <dbReference type="EMBL" id="MDR6408626.1"/>
    </source>
</evidence>
<sequence length="62" mass="6719">MRFLRMAAVRFSPDIAGSGAASRVWGASQQTNGFFLFIFFESPGIACVDGAWARVNGEDFIA</sequence>
<proteinExistence type="predicted"/>
<dbReference type="Proteomes" id="UP001264340">
    <property type="component" value="Unassembled WGS sequence"/>
</dbReference>
<organism evidence="1 2">
    <name type="scientific">Paraburkholderia terricola</name>
    <dbReference type="NCBI Taxonomy" id="169427"/>
    <lineage>
        <taxon>Bacteria</taxon>
        <taxon>Pseudomonadati</taxon>
        <taxon>Pseudomonadota</taxon>
        <taxon>Betaproteobacteria</taxon>
        <taxon>Burkholderiales</taxon>
        <taxon>Burkholderiaceae</taxon>
        <taxon>Paraburkholderia</taxon>
    </lineage>
</organism>
<protein>
    <submittedName>
        <fullName evidence="1">Uncharacterized protein</fullName>
    </submittedName>
</protein>
<dbReference type="RefSeq" id="WP_310119961.1">
    <property type="nucleotide sequence ID" value="NZ_JAVDQV010000009.1"/>
</dbReference>
<dbReference type="EMBL" id="JAVDRP010000003">
    <property type="protein sequence ID" value="MDR6408626.1"/>
    <property type="molecule type" value="Genomic_DNA"/>
</dbReference>
<name>A0ABU1LQ14_9BURK</name>
<gene>
    <name evidence="1" type="ORF">J2804_002019</name>
</gene>
<reference evidence="1 2" key="1">
    <citation type="submission" date="2023-07" db="EMBL/GenBank/DDBJ databases">
        <title>Sorghum-associated microbial communities from plants grown in Nebraska, USA.</title>
        <authorList>
            <person name="Schachtman D."/>
        </authorList>
    </citation>
    <scope>NUCLEOTIDE SEQUENCE [LARGE SCALE GENOMIC DNA]</scope>
    <source>
        <strain evidence="1 2">DS1316</strain>
    </source>
</reference>
<keyword evidence="2" id="KW-1185">Reference proteome</keyword>
<evidence type="ECO:0000313" key="2">
    <source>
        <dbReference type="Proteomes" id="UP001264340"/>
    </source>
</evidence>
<accession>A0ABU1LQ14</accession>
<comment type="caution">
    <text evidence="1">The sequence shown here is derived from an EMBL/GenBank/DDBJ whole genome shotgun (WGS) entry which is preliminary data.</text>
</comment>